<evidence type="ECO:0000313" key="1">
    <source>
        <dbReference type="EMBL" id="KAK1923483.1"/>
    </source>
</evidence>
<proteinExistence type="predicted"/>
<dbReference type="SUPFAM" id="SSF48371">
    <property type="entry name" value="ARM repeat"/>
    <property type="match status" value="1"/>
</dbReference>
<dbReference type="AlphaFoldDB" id="A0AAD9CZK8"/>
<gene>
    <name evidence="1" type="ORF">DB88DRAFT_491399</name>
</gene>
<evidence type="ECO:0000313" key="2">
    <source>
        <dbReference type="Proteomes" id="UP001182556"/>
    </source>
</evidence>
<dbReference type="EMBL" id="JAODAN010000006">
    <property type="protein sequence ID" value="KAK1923483.1"/>
    <property type="molecule type" value="Genomic_DNA"/>
</dbReference>
<protein>
    <submittedName>
        <fullName evidence="1">Uncharacterized protein</fullName>
    </submittedName>
</protein>
<dbReference type="Proteomes" id="UP001182556">
    <property type="component" value="Unassembled WGS sequence"/>
</dbReference>
<accession>A0AAD9CZK8</accession>
<comment type="caution">
    <text evidence="1">The sequence shown here is derived from an EMBL/GenBank/DDBJ whole genome shotgun (WGS) entry which is preliminary data.</text>
</comment>
<sequence length="587" mass="63981">MSNSMDSLDELKQALRETSVQPGDEGSFVNLVEGYLQSPQSTVRGSTVEVLQEHLASAEDDMSMVRLLQDSALHLLALLIRLVPQIPAARPCVVAIITHGRPKEIVLALSEALSELEDELTGAQGLSDDEGEMGIEASGDDLLDRMMCILEGYIQIIPQLDLRRSTPTLLSLADHLHSIIPGLVTELDVESARALLSTLLTMVSTAWEWAQTTSDAGGEQRAILTGLLFFSVTLLSPHIEARLAERWFIASFPRYRAMYTDDELWKPAQAVLDKANNFIVQLGISRDEMVDTLSRPNSTSPYSSLAALTLLAASFPAKSPTSYKPVTKSSSGFEECMPALSAALSSSAIDAGLTYLWSLLHCDSGADDTSVPYENATMLLELLVPLAAMPPTPTSRTLILKLIGALIDSTRSSDDQILLYKQLLEDANPFESVRVQSLSLLREALSASPRLFTPTLLSHLSPILFVLPQSSSSAIPLPRLAHLALPGPTAPPLELGATELVGTMWPAWFTDCANLLRLLLARDTDDKSGVKDLTWLRGVHAKWVTPQISRIAILRQEEGLDVQAGFVLERWSDAIERLEEMMPGPLS</sequence>
<organism evidence="1 2">
    <name type="scientific">Papiliotrema laurentii</name>
    <name type="common">Cryptococcus laurentii</name>
    <dbReference type="NCBI Taxonomy" id="5418"/>
    <lineage>
        <taxon>Eukaryota</taxon>
        <taxon>Fungi</taxon>
        <taxon>Dikarya</taxon>
        <taxon>Basidiomycota</taxon>
        <taxon>Agaricomycotina</taxon>
        <taxon>Tremellomycetes</taxon>
        <taxon>Tremellales</taxon>
        <taxon>Rhynchogastremaceae</taxon>
        <taxon>Papiliotrema</taxon>
    </lineage>
</organism>
<keyword evidence="2" id="KW-1185">Reference proteome</keyword>
<reference evidence="1" key="1">
    <citation type="submission" date="2023-02" db="EMBL/GenBank/DDBJ databases">
        <title>Identification and recombinant expression of a fungal hydrolase from Papiliotrema laurentii that hydrolyzes apple cutin and clears colloidal polyester polyurethane.</title>
        <authorList>
            <consortium name="DOE Joint Genome Institute"/>
            <person name="Roman V.A."/>
            <person name="Bojanowski C."/>
            <person name="Crable B.R."/>
            <person name="Wagner D.N."/>
            <person name="Hung C.S."/>
            <person name="Nadeau L.J."/>
            <person name="Schratz L."/>
            <person name="Haridas S."/>
            <person name="Pangilinan J."/>
            <person name="Lipzen A."/>
            <person name="Na H."/>
            <person name="Yan M."/>
            <person name="Ng V."/>
            <person name="Grigoriev I.V."/>
            <person name="Spatafora J.W."/>
            <person name="Barlow D."/>
            <person name="Biffinger J."/>
            <person name="Kelley-Loughnane N."/>
            <person name="Varaljay V.A."/>
            <person name="Crookes-Goodson W.J."/>
        </authorList>
    </citation>
    <scope>NUCLEOTIDE SEQUENCE</scope>
    <source>
        <strain evidence="1">5307AH</strain>
    </source>
</reference>
<dbReference type="InterPro" id="IPR016024">
    <property type="entry name" value="ARM-type_fold"/>
</dbReference>
<name>A0AAD9CZK8_PAPLA</name>